<dbReference type="AlphaFoldDB" id="A0AA45HIB6"/>
<dbReference type="Proteomes" id="UP000245921">
    <property type="component" value="Unassembled WGS sequence"/>
</dbReference>
<proteinExistence type="predicted"/>
<dbReference type="RefSeq" id="WP_109605166.1">
    <property type="nucleotide sequence ID" value="NZ_QGGI01000012.1"/>
</dbReference>
<protein>
    <recommendedName>
        <fullName evidence="3">Cyclic nucleotide-binding domain-containing protein</fullName>
    </recommendedName>
</protein>
<gene>
    <name evidence="1" type="ORF">C7380_11257</name>
</gene>
<organism evidence="1 2">
    <name type="scientific">Oceanotoga teriensis</name>
    <dbReference type="NCBI Taxonomy" id="515440"/>
    <lineage>
        <taxon>Bacteria</taxon>
        <taxon>Thermotogati</taxon>
        <taxon>Thermotogota</taxon>
        <taxon>Thermotogae</taxon>
        <taxon>Petrotogales</taxon>
        <taxon>Petrotogaceae</taxon>
        <taxon>Oceanotoga</taxon>
    </lineage>
</organism>
<name>A0AA45HIB6_9BACT</name>
<dbReference type="EMBL" id="QGGI01000012">
    <property type="protein sequence ID" value="PWJ90587.1"/>
    <property type="molecule type" value="Genomic_DNA"/>
</dbReference>
<accession>A0AA45HIB6</accession>
<comment type="caution">
    <text evidence="1">The sequence shown here is derived from an EMBL/GenBank/DDBJ whole genome shotgun (WGS) entry which is preliminary data.</text>
</comment>
<reference evidence="1 2" key="1">
    <citation type="submission" date="2018-05" db="EMBL/GenBank/DDBJ databases">
        <title>Genomic Encyclopedia of Type Strains, Phase IV (KMG-IV): sequencing the most valuable type-strain genomes for metagenomic binning, comparative biology and taxonomic classification.</title>
        <authorList>
            <person name="Goeker M."/>
        </authorList>
    </citation>
    <scope>NUCLEOTIDE SEQUENCE [LARGE SCALE GENOMIC DNA]</scope>
    <source>
        <strain evidence="1 2">DSM 24906</strain>
    </source>
</reference>
<keyword evidence="2" id="KW-1185">Reference proteome</keyword>
<sequence>MIQLKKGKYFIKEGEIPKKIFYIREGRLTDGNKEYLEGTFISIVSYILQLPIAKGLKSLSNIKIEEFDDFNDIDDSIIKNFIQEISKITNNLMYFPIEKSYADPNKIINYKLELFSSNNDEEYFDIEENDELKEFFDNFNFFFDKEEQIDLPESFEEYKKLLKNFILELNISKLINYFKKGLNKYEVEQSELEVFFDELIDIAITINDRALVLYLVYMSAIKIENIDKINKYLKKNWEFLRFNGINNWVDYSMRYINNKMISEGDKI</sequence>
<evidence type="ECO:0000313" key="2">
    <source>
        <dbReference type="Proteomes" id="UP000245921"/>
    </source>
</evidence>
<evidence type="ECO:0000313" key="1">
    <source>
        <dbReference type="EMBL" id="PWJ90587.1"/>
    </source>
</evidence>
<evidence type="ECO:0008006" key="3">
    <source>
        <dbReference type="Google" id="ProtNLM"/>
    </source>
</evidence>